<evidence type="ECO:0000313" key="3">
    <source>
        <dbReference type="Proteomes" id="UP000095023"/>
    </source>
</evidence>
<name>A0A1E4TGM9_9ASCO</name>
<keyword evidence="3" id="KW-1185">Reference proteome</keyword>
<gene>
    <name evidence="2" type="ORF">CANCADRAFT_148112</name>
</gene>
<dbReference type="OrthoDB" id="5577209at2759"/>
<evidence type="ECO:0008006" key="4">
    <source>
        <dbReference type="Google" id="ProtNLM"/>
    </source>
</evidence>
<evidence type="ECO:0000256" key="1">
    <source>
        <dbReference type="SAM" id="MobiDB-lite"/>
    </source>
</evidence>
<organism evidence="2 3">
    <name type="scientific">Tortispora caseinolytica NRRL Y-17796</name>
    <dbReference type="NCBI Taxonomy" id="767744"/>
    <lineage>
        <taxon>Eukaryota</taxon>
        <taxon>Fungi</taxon>
        <taxon>Dikarya</taxon>
        <taxon>Ascomycota</taxon>
        <taxon>Saccharomycotina</taxon>
        <taxon>Trigonopsidomycetes</taxon>
        <taxon>Trigonopsidales</taxon>
        <taxon>Trigonopsidaceae</taxon>
        <taxon>Tortispora</taxon>
    </lineage>
</organism>
<feature type="compositionally biased region" description="Basic residues" evidence="1">
    <location>
        <begin position="466"/>
        <end position="478"/>
    </location>
</feature>
<evidence type="ECO:0000313" key="2">
    <source>
        <dbReference type="EMBL" id="ODV90906.1"/>
    </source>
</evidence>
<protein>
    <recommendedName>
        <fullName evidence="4">CUE domain-containing protein</fullName>
    </recommendedName>
</protein>
<dbReference type="Proteomes" id="UP000095023">
    <property type="component" value="Unassembled WGS sequence"/>
</dbReference>
<dbReference type="EMBL" id="KV453842">
    <property type="protein sequence ID" value="ODV90906.1"/>
    <property type="molecule type" value="Genomic_DNA"/>
</dbReference>
<feature type="compositionally biased region" description="Basic and acidic residues" evidence="1">
    <location>
        <begin position="491"/>
        <end position="500"/>
    </location>
</feature>
<dbReference type="AlphaFoldDB" id="A0A1E4TGM9"/>
<accession>A0A1E4TGM9</accession>
<sequence length="500" mass="57192">MTVAVYPDASIRDQIPDYLWNEALSLWKRLLSFAVKSGLSDLTEIVGFSGFVRSYLQNGADDKELRWLIYALMTNLYTSKPDKYSSWREADTDALWWFLKLYLSKNFTAVKQLISHLASTGAKAYARLCDVIVDMCNRNMFDESDERLLKILASSDTLILPLLPCKPWVDSLMSLYANNPTTSAIVVCYYWFISLLKAGKIPELEEAMRYCISLMPRNPSLRDNLTAALLVKTSLFEVFEQNGKLSASCMKSLTTVRQKYKLANGEENTYIPTDFDINSLKEIYQNMTIDDARDVLIKHGSLEKALSDYNTDYSMEEGLPTAIAASHLTKNKIFDILEQMYADDEDDEYIEGDSHTAVLEGDPELEPDALLTTKVSVQPHETYLYEVYKSRPELFLSTSRKTKERQQITDDLKSMNLQWSHEQIEGWSRMLEKDSKLRRRLEDNYLIDIGRNSVGAVQNTNASAKPKPKSKPKSRSLKKSATQNKQKGRDRKLQRAAPRD</sequence>
<reference evidence="3" key="1">
    <citation type="submission" date="2016-02" db="EMBL/GenBank/DDBJ databases">
        <title>Comparative genomics of biotechnologically important yeasts.</title>
        <authorList>
            <consortium name="DOE Joint Genome Institute"/>
            <person name="Riley R."/>
            <person name="Haridas S."/>
            <person name="Wolfe K.H."/>
            <person name="Lopes M.R."/>
            <person name="Hittinger C.T."/>
            <person name="Goker M."/>
            <person name="Salamov A."/>
            <person name="Wisecaver J."/>
            <person name="Long T.M."/>
            <person name="Aerts A.L."/>
            <person name="Barry K."/>
            <person name="Choi C."/>
            <person name="Clum A."/>
            <person name="Coughlan A.Y."/>
            <person name="Deshpande S."/>
            <person name="Douglass A.P."/>
            <person name="Hanson S.J."/>
            <person name="Klenk H.-P."/>
            <person name="Labutti K."/>
            <person name="Lapidus A."/>
            <person name="Lindquist E."/>
            <person name="Lipzen A."/>
            <person name="Meier-Kolthoff J.P."/>
            <person name="Ohm R.A."/>
            <person name="Otillar R.P."/>
            <person name="Pangilinan J."/>
            <person name="Peng Y."/>
            <person name="Rokas A."/>
            <person name="Rosa C.A."/>
            <person name="Scheuner C."/>
            <person name="Sibirny A.A."/>
            <person name="Slot J.C."/>
            <person name="Stielow J.B."/>
            <person name="Sun H."/>
            <person name="Kurtzman C.P."/>
            <person name="Blackwell M."/>
            <person name="Jeffries T.W."/>
            <person name="Grigoriev I.V."/>
        </authorList>
    </citation>
    <scope>NUCLEOTIDE SEQUENCE [LARGE SCALE GENOMIC DNA]</scope>
    <source>
        <strain evidence="3">NRRL Y-17796</strain>
    </source>
</reference>
<feature type="region of interest" description="Disordered" evidence="1">
    <location>
        <begin position="456"/>
        <end position="500"/>
    </location>
</feature>
<proteinExistence type="predicted"/>